<organism evidence="3">
    <name type="scientific">marine metagenome</name>
    <dbReference type="NCBI Taxonomy" id="408172"/>
    <lineage>
        <taxon>unclassified sequences</taxon>
        <taxon>metagenomes</taxon>
        <taxon>ecological metagenomes</taxon>
    </lineage>
</organism>
<feature type="transmembrane region" description="Helical" evidence="2">
    <location>
        <begin position="6"/>
        <end position="25"/>
    </location>
</feature>
<proteinExistence type="predicted"/>
<evidence type="ECO:0000313" key="3">
    <source>
        <dbReference type="EMBL" id="SVA85933.1"/>
    </source>
</evidence>
<reference evidence="3" key="1">
    <citation type="submission" date="2018-05" db="EMBL/GenBank/DDBJ databases">
        <authorList>
            <person name="Lanie J.A."/>
            <person name="Ng W.-L."/>
            <person name="Kazmierczak K.M."/>
            <person name="Andrzejewski T.M."/>
            <person name="Davidsen T.M."/>
            <person name="Wayne K.J."/>
            <person name="Tettelin H."/>
            <person name="Glass J.I."/>
            <person name="Rusch D."/>
            <person name="Podicherti R."/>
            <person name="Tsui H.-C.T."/>
            <person name="Winkler M.E."/>
        </authorList>
    </citation>
    <scope>NUCLEOTIDE SEQUENCE</scope>
</reference>
<keyword evidence="2" id="KW-1133">Transmembrane helix</keyword>
<gene>
    <name evidence="3" type="ORF">METZ01_LOCUS138787</name>
</gene>
<dbReference type="AlphaFoldDB" id="A0A381ZAX4"/>
<sequence length="159" mass="17879">MIKVYAMIIILAVIGGIGYGGWMYYKDTQQRIQTLAENSAKLEQAAKINEETIQTMIKDREKMSELNKGLQNDLQTATKYGDQLRNTLRKHNLTHLANKRPSYIERKMQNATNRLWDCLADITDPNGVFVDAGTESGNCNKNSKNRGSSSSKTETSTSK</sequence>
<evidence type="ECO:0000256" key="2">
    <source>
        <dbReference type="SAM" id="Phobius"/>
    </source>
</evidence>
<evidence type="ECO:0000256" key="1">
    <source>
        <dbReference type="SAM" id="MobiDB-lite"/>
    </source>
</evidence>
<protein>
    <submittedName>
        <fullName evidence="3">Uncharacterized protein</fullName>
    </submittedName>
</protein>
<feature type="region of interest" description="Disordered" evidence="1">
    <location>
        <begin position="134"/>
        <end position="159"/>
    </location>
</feature>
<accession>A0A381ZAX4</accession>
<keyword evidence="2" id="KW-0472">Membrane</keyword>
<dbReference type="EMBL" id="UINC01020471">
    <property type="protein sequence ID" value="SVA85933.1"/>
    <property type="molecule type" value="Genomic_DNA"/>
</dbReference>
<name>A0A381ZAX4_9ZZZZ</name>
<keyword evidence="2" id="KW-0812">Transmembrane</keyword>
<feature type="compositionally biased region" description="Low complexity" evidence="1">
    <location>
        <begin position="136"/>
        <end position="159"/>
    </location>
</feature>